<name>A0A2V0R8X4_9ZZZZ</name>
<dbReference type="EMBL" id="BDQA01000273">
    <property type="protein sequence ID" value="GBH21719.1"/>
    <property type="molecule type" value="Genomic_RNA"/>
</dbReference>
<evidence type="ECO:0000313" key="1">
    <source>
        <dbReference type="EMBL" id="GBH21719.1"/>
    </source>
</evidence>
<organism evidence="1">
    <name type="scientific">viral metagenome</name>
    <dbReference type="NCBI Taxonomy" id="1070528"/>
    <lineage>
        <taxon>unclassified sequences</taxon>
        <taxon>metagenomes</taxon>
        <taxon>organismal metagenomes</taxon>
    </lineage>
</organism>
<dbReference type="AlphaFoldDB" id="A0A2V0R8X4"/>
<sequence length="189" mass="21908">MEYAPYVLDDVSVDKALLKACSKMSRGLIDYDFTAFGYGSFLRVGYESLEGKHWDQPSDVKPDWMLCSSNQCGMSMRIGNYKFRNELSLKEWTISGMCQVCQDEMYDRVKPQGNTYHEAVEHDNVDRSADITAERGVVFGVHWDVINTLEKLDYKLFLWQSKIDIDSLINWTPINMFWSRHMLGGDDDE</sequence>
<proteinExistence type="predicted"/>
<protein>
    <submittedName>
        <fullName evidence="1">Uncharacterized protein</fullName>
    </submittedName>
</protein>
<comment type="caution">
    <text evidence="1">The sequence shown here is derived from an EMBL/GenBank/DDBJ whole genome shotgun (WGS) entry which is preliminary data.</text>
</comment>
<accession>A0A2V0R8X4</accession>
<reference evidence="1" key="1">
    <citation type="submission" date="2017-04" db="EMBL/GenBank/DDBJ databases">
        <title>Unveiling RNA virosphere associated with marine microorganisms.</title>
        <authorList>
            <person name="Urayama S."/>
            <person name="Takaki Y."/>
            <person name="Nishi S."/>
            <person name="Yoshida Y."/>
            <person name="Deguchi S."/>
            <person name="Takai K."/>
            <person name="Nunoura T."/>
        </authorList>
    </citation>
    <scope>NUCLEOTIDE SEQUENCE</scope>
</reference>